<evidence type="ECO:0000313" key="1">
    <source>
        <dbReference type="EMBL" id="GIL66537.1"/>
    </source>
</evidence>
<proteinExistence type="predicted"/>
<reference evidence="1" key="1">
    <citation type="journal article" date="2021" name="Proc. Natl. Acad. Sci. U.S.A.">
        <title>Three genomes in the algal genus Volvox reveal the fate of a haploid sex-determining region after a transition to homothallism.</title>
        <authorList>
            <person name="Yamamoto K."/>
            <person name="Hamaji T."/>
            <person name="Kawai-Toyooka H."/>
            <person name="Matsuzaki R."/>
            <person name="Takahashi F."/>
            <person name="Nishimura Y."/>
            <person name="Kawachi M."/>
            <person name="Noguchi H."/>
            <person name="Minakuchi Y."/>
            <person name="Umen J.G."/>
            <person name="Toyoda A."/>
            <person name="Nozaki H."/>
        </authorList>
    </citation>
    <scope>NUCLEOTIDE SEQUENCE</scope>
    <source>
        <strain evidence="1">NIES-3780</strain>
    </source>
</reference>
<sequence length="203" mass="23159">MLERLNTNVNHIGNMMHSQNQVLHGHGQTLNQLSGQLNNVQQVGDAGDFLAPVPFARLLPWPPYLTGEPKHDSKPISDKLVWYNTVVEYMNLAGMNHVGNFKFFLQGSASKWFDSLQRYYMMERAMEDSTLAQEFKKAFGDPTYTHELLKARERLQHGEVVQTPGMAVSEYVQKVLLILLDAPDMAETDKISWFFYSHATKPS</sequence>
<gene>
    <name evidence="1" type="ORF">Vafri_20032</name>
</gene>
<evidence type="ECO:0000313" key="2">
    <source>
        <dbReference type="Proteomes" id="UP000747399"/>
    </source>
</evidence>
<evidence type="ECO:0008006" key="3">
    <source>
        <dbReference type="Google" id="ProtNLM"/>
    </source>
</evidence>
<name>A0A8J4BW26_9CHLO</name>
<organism evidence="1 2">
    <name type="scientific">Volvox africanus</name>
    <dbReference type="NCBI Taxonomy" id="51714"/>
    <lineage>
        <taxon>Eukaryota</taxon>
        <taxon>Viridiplantae</taxon>
        <taxon>Chlorophyta</taxon>
        <taxon>core chlorophytes</taxon>
        <taxon>Chlorophyceae</taxon>
        <taxon>CS clade</taxon>
        <taxon>Chlamydomonadales</taxon>
        <taxon>Volvocaceae</taxon>
        <taxon>Volvox</taxon>
    </lineage>
</organism>
<dbReference type="EMBL" id="BNCO01000086">
    <property type="protein sequence ID" value="GIL66537.1"/>
    <property type="molecule type" value="Genomic_DNA"/>
</dbReference>
<dbReference type="Proteomes" id="UP000747399">
    <property type="component" value="Unassembled WGS sequence"/>
</dbReference>
<comment type="caution">
    <text evidence="1">The sequence shown here is derived from an EMBL/GenBank/DDBJ whole genome shotgun (WGS) entry which is preliminary data.</text>
</comment>
<protein>
    <recommendedName>
        <fullName evidence="3">Retrotransposon gag domain-containing protein</fullName>
    </recommendedName>
</protein>
<keyword evidence="2" id="KW-1185">Reference proteome</keyword>
<accession>A0A8J4BW26</accession>
<dbReference type="AlphaFoldDB" id="A0A8J4BW26"/>